<gene>
    <name evidence="2" type="ORF">TNCV_1246681</name>
</gene>
<comment type="caution">
    <text evidence="2">The sequence shown here is derived from an EMBL/GenBank/DDBJ whole genome shotgun (WGS) entry which is preliminary data.</text>
</comment>
<organism evidence="2 3">
    <name type="scientific">Trichonephila clavipes</name>
    <name type="common">Golden silk orbweaver</name>
    <name type="synonym">Nephila clavipes</name>
    <dbReference type="NCBI Taxonomy" id="2585209"/>
    <lineage>
        <taxon>Eukaryota</taxon>
        <taxon>Metazoa</taxon>
        <taxon>Ecdysozoa</taxon>
        <taxon>Arthropoda</taxon>
        <taxon>Chelicerata</taxon>
        <taxon>Arachnida</taxon>
        <taxon>Araneae</taxon>
        <taxon>Araneomorphae</taxon>
        <taxon>Entelegynae</taxon>
        <taxon>Araneoidea</taxon>
        <taxon>Nephilidae</taxon>
        <taxon>Trichonephila</taxon>
    </lineage>
</organism>
<dbReference type="EMBL" id="BMAU01021123">
    <property type="protein sequence ID" value="GFX91253.1"/>
    <property type="molecule type" value="Genomic_DNA"/>
</dbReference>
<keyword evidence="1" id="KW-1133">Transmembrane helix</keyword>
<reference evidence="2" key="1">
    <citation type="submission" date="2020-08" db="EMBL/GenBank/DDBJ databases">
        <title>Multicomponent nature underlies the extraordinary mechanical properties of spider dragline silk.</title>
        <authorList>
            <person name="Kono N."/>
            <person name="Nakamura H."/>
            <person name="Mori M."/>
            <person name="Yoshida Y."/>
            <person name="Ohtoshi R."/>
            <person name="Malay A.D."/>
            <person name="Moran D.A.P."/>
            <person name="Tomita M."/>
            <person name="Numata K."/>
            <person name="Arakawa K."/>
        </authorList>
    </citation>
    <scope>NUCLEOTIDE SEQUENCE</scope>
</reference>
<keyword evidence="1" id="KW-0812">Transmembrane</keyword>
<keyword evidence="3" id="KW-1185">Reference proteome</keyword>
<keyword evidence="1" id="KW-0472">Membrane</keyword>
<dbReference type="AlphaFoldDB" id="A0A8X6RA54"/>
<proteinExistence type="predicted"/>
<name>A0A8X6RA54_TRICX</name>
<evidence type="ECO:0000313" key="2">
    <source>
        <dbReference type="EMBL" id="GFX91253.1"/>
    </source>
</evidence>
<protein>
    <submittedName>
        <fullName evidence="2">Uncharacterized protein</fullName>
    </submittedName>
</protein>
<evidence type="ECO:0000256" key="1">
    <source>
        <dbReference type="SAM" id="Phobius"/>
    </source>
</evidence>
<evidence type="ECO:0000313" key="3">
    <source>
        <dbReference type="Proteomes" id="UP000887159"/>
    </source>
</evidence>
<sequence length="103" mass="11862">MTYPKVFAPVEGTLSELVYILIVAFSSILHVYFSGNGLEQHDKVFHVFRMLLNSPDRELAIENMCDNLYRHEQYERPTIDPAMLCAWLQVPVAAFRNLIDSNS</sequence>
<dbReference type="Proteomes" id="UP000887159">
    <property type="component" value="Unassembled WGS sequence"/>
</dbReference>
<accession>A0A8X6RA54</accession>
<feature type="transmembrane region" description="Helical" evidence="1">
    <location>
        <begin position="12"/>
        <end position="33"/>
    </location>
</feature>